<evidence type="ECO:0000256" key="2">
    <source>
        <dbReference type="SAM" id="Phobius"/>
    </source>
</evidence>
<dbReference type="PANTHER" id="PTHR45648:SF22">
    <property type="entry name" value="GDSL LIPASE_ACYLHYDROLASE FAMILY PROTEIN (AFU_ORTHOLOGUE AFUA_4G14700)"/>
    <property type="match status" value="1"/>
</dbReference>
<dbReference type="KEGG" id="pdio:PDMSB3_0080.2"/>
<keyword evidence="2" id="KW-0472">Membrane</keyword>
<dbReference type="PANTHER" id="PTHR45648">
    <property type="entry name" value="GDSL LIPASE/ACYLHYDROLASE FAMILY PROTEIN (AFU_ORTHOLOGUE AFUA_4G14700)"/>
    <property type="match status" value="1"/>
</dbReference>
<evidence type="ECO:0000313" key="3">
    <source>
        <dbReference type="EMBL" id="VVD30916.1"/>
    </source>
</evidence>
<feature type="transmembrane region" description="Helical" evidence="2">
    <location>
        <begin position="21"/>
        <end position="42"/>
    </location>
</feature>
<dbReference type="CDD" id="cd01847">
    <property type="entry name" value="Triacylglycerol_lipase_like"/>
    <property type="match status" value="1"/>
</dbReference>
<gene>
    <name evidence="3" type="ORF">PDMSB3_0080</name>
</gene>
<evidence type="ECO:0000256" key="1">
    <source>
        <dbReference type="ARBA" id="ARBA00022801"/>
    </source>
</evidence>
<keyword evidence="1 3" id="KW-0378">Hydrolase</keyword>
<dbReference type="InterPro" id="IPR001087">
    <property type="entry name" value="GDSL"/>
</dbReference>
<keyword evidence="2" id="KW-1133">Transmembrane helix</keyword>
<dbReference type="AlphaFoldDB" id="A0A5Q4ZHW4"/>
<keyword evidence="3" id="KW-0614">Plasmid</keyword>
<dbReference type="EMBL" id="LR699555">
    <property type="protein sequence ID" value="VVD30916.1"/>
    <property type="molecule type" value="Genomic_DNA"/>
</dbReference>
<proteinExistence type="predicted"/>
<dbReference type="GO" id="GO:0016788">
    <property type="term" value="F:hydrolase activity, acting on ester bonds"/>
    <property type="evidence" value="ECO:0007669"/>
    <property type="project" value="InterPro"/>
</dbReference>
<dbReference type="InterPro" id="IPR036514">
    <property type="entry name" value="SGNH_hydro_sf"/>
</dbReference>
<keyword evidence="2" id="KW-0812">Transmembrane</keyword>
<protein>
    <submittedName>
        <fullName evidence="3">Acylhydrolase</fullName>
    </submittedName>
</protein>
<dbReference type="Proteomes" id="UP000325811">
    <property type="component" value="Plasmid pI"/>
</dbReference>
<sequence>MKSTNQINTKAGSDRSPLTRFAQLAIASAAFAMLAACGGGGGGGGSSSTGSNNAATSPGGINLQVVSFGDSLSDVGTYAPVITASFGGGRFTTNPGEVWTQKVAEYYGGSLTAAYLGGFGQPLAPSTGFGYAQGGSRVQDPDGEGHAPAGVANAAYAQATTVPVTQQVQNYLSAHGSFNSNQLVLINGGANDIFELEPSIQAAIAADVAGGMDPAVALQKEATASLGPVAQTFAGVVKQIVASGATHVVVSNVPDIGQTPLGVTSGAAAQQLLTGLATVYNAALAQSLQALGLSGSQVIQIDAFGWQDGITTDYQTNGFTVSNTGTACNLQSMAANATAYGTQHPEVLNGLTAAQYGASLASSLFCSPQTYTVAGADQTYMFADNVHPSTHLHALFAQYVQQQIAKTGLGK</sequence>
<organism evidence="3 4">
    <name type="scientific">Paraburkholderia dioscoreae</name>
    <dbReference type="NCBI Taxonomy" id="2604047"/>
    <lineage>
        <taxon>Bacteria</taxon>
        <taxon>Pseudomonadati</taxon>
        <taxon>Pseudomonadota</taxon>
        <taxon>Betaproteobacteria</taxon>
        <taxon>Burkholderiales</taxon>
        <taxon>Burkholderiaceae</taxon>
        <taxon>Paraburkholderia</taxon>
    </lineage>
</organism>
<keyword evidence="4" id="KW-1185">Reference proteome</keyword>
<evidence type="ECO:0000313" key="4">
    <source>
        <dbReference type="Proteomes" id="UP000325811"/>
    </source>
</evidence>
<geneLocation type="plasmid" evidence="3 4">
    <name>pI</name>
</geneLocation>
<dbReference type="Pfam" id="PF00657">
    <property type="entry name" value="Lipase_GDSL"/>
    <property type="match status" value="1"/>
</dbReference>
<name>A0A5Q4ZHW4_9BURK</name>
<reference evidence="3 4" key="1">
    <citation type="submission" date="2019-08" db="EMBL/GenBank/DDBJ databases">
        <authorList>
            <person name="Herpell B J."/>
        </authorList>
    </citation>
    <scope>NUCLEOTIDE SEQUENCE [LARGE SCALE GENOMIC DNA]</scope>
    <source>
        <strain evidence="4">Msb3</strain>
        <plasmid evidence="3 4">pI</plasmid>
    </source>
</reference>
<dbReference type="SUPFAM" id="SSF52266">
    <property type="entry name" value="SGNH hydrolase"/>
    <property type="match status" value="1"/>
</dbReference>
<accession>A0A5Q4ZHW4</accession>
<dbReference type="Gene3D" id="3.40.50.1110">
    <property type="entry name" value="SGNH hydrolase"/>
    <property type="match status" value="1"/>
</dbReference>
<dbReference type="InterPro" id="IPR051058">
    <property type="entry name" value="GDSL_Est/Lipase"/>
</dbReference>
<dbReference type="RefSeq" id="WP_165189862.1">
    <property type="nucleotide sequence ID" value="NZ_LR699555.1"/>
</dbReference>